<dbReference type="GO" id="GO:0005524">
    <property type="term" value="F:ATP binding"/>
    <property type="evidence" value="ECO:0007669"/>
    <property type="project" value="UniProtKB-KW"/>
</dbReference>
<dbReference type="InterPro" id="IPR032675">
    <property type="entry name" value="LRR_dom_sf"/>
</dbReference>
<dbReference type="Gene3D" id="1.10.8.430">
    <property type="entry name" value="Helical domain of apoptotic protease-activating factors"/>
    <property type="match status" value="1"/>
</dbReference>
<dbReference type="InterPro" id="IPR055414">
    <property type="entry name" value="LRR_R13L4/SHOC2-like"/>
</dbReference>
<feature type="coiled-coil region" evidence="11">
    <location>
        <begin position="107"/>
        <end position="134"/>
    </location>
</feature>
<evidence type="ECO:0000256" key="3">
    <source>
        <dbReference type="ARBA" id="ARBA00008894"/>
    </source>
</evidence>
<comment type="similarity">
    <text evidence="3">Belongs to the disease resistance NB-LRR family.</text>
</comment>
<evidence type="ECO:0000256" key="8">
    <source>
        <dbReference type="ARBA" id="ARBA00022741"/>
    </source>
</evidence>
<keyword evidence="8" id="KW-0547">Nucleotide-binding</keyword>
<dbReference type="Proteomes" id="UP001604277">
    <property type="component" value="Unassembled WGS sequence"/>
</dbReference>
<sequence length="895" mass="102893">MAYASLLSLTQTLEQILHHPDDQCQVLHQQEEQIGRSLLEKVRFFLSFLEDHSQKNGETIRSLEGRIRVAAYEAEDIIESQIDISDQIVSDSRNHCERCVEFRCPNLAKKYENLQKVIQELDSISEQVVNMKDRNDVEILPPRNPFPAGSSKFGSSNKSDMVGFDDDLMQIKDRLTGSPSKLEIVSIVGMGGIGKTTFARNVYEDPLIEYHFDTRAWTTISQEYNVQKMLTDLLDSTKYESNIENLDEQIYKCLKGKRYLIVLDDMWDTKAWDEVQRLFPDDSNGSRIILTTRLADVAVYAGSSSAIHHLSCLNSEKSWNLLHQTVFGEECCPCELEEIGKEIAKNCKGLPLALVVIGGLLYKGKRTLDYWMYVKENVNSAVIGTDDQFMEILLLSYNHLPHHLRACFLYMAVFPEDYEIRKSKLTKLWVAEGFIKPDRSKSLEAVADKYVEDLLDRNMILVHKRSYTGKIKICSIHDLMRDLCVRKAQEENFLHLYDRLVKNFPEVTYNQRRVSIHSDIYGHHLEDTYGSQVRSLLYYSKETSLPTSFLLLRVLDGLETSFSEFPVEIVELVNLRFIVLNCIGTCELPASISKLCNLQTLIIYSLGTVKLPSDIWKMPRLRHISTWRCFLAYPSAAGNGEKIAVLENLQTLQGVIDFKFTKKVLQMMPNLKKLKIGFLHSCADLSSFCINKFIHLRQLEDLNCNFTYESDGKFIHPLTENFHLPPTLKRLTLRGCRLSWKSMVIISSLPNLEVLNLEEITFDGSVWKPSEGNFLQLKVLLLHETDLEHLKADETNFPSLQHLTFSDCRKLVEIPSAIGDIPTLQVIELSKCSKSAVNSVKLIQEEQRDLGNDNLQIIIHDNDMLKIGHRDFNRYSKFCTLFLFIYHCRLFEKKG</sequence>
<evidence type="ECO:0000256" key="9">
    <source>
        <dbReference type="ARBA" id="ARBA00022821"/>
    </source>
</evidence>
<accession>A0ABD1R5H1</accession>
<dbReference type="SUPFAM" id="SSF52540">
    <property type="entry name" value="P-loop containing nucleoside triphosphate hydrolases"/>
    <property type="match status" value="1"/>
</dbReference>
<dbReference type="PRINTS" id="PR00364">
    <property type="entry name" value="DISEASERSIST"/>
</dbReference>
<evidence type="ECO:0000256" key="10">
    <source>
        <dbReference type="ARBA" id="ARBA00022840"/>
    </source>
</evidence>
<organism evidence="15 16">
    <name type="scientific">Forsythia ovata</name>
    <dbReference type="NCBI Taxonomy" id="205694"/>
    <lineage>
        <taxon>Eukaryota</taxon>
        <taxon>Viridiplantae</taxon>
        <taxon>Streptophyta</taxon>
        <taxon>Embryophyta</taxon>
        <taxon>Tracheophyta</taxon>
        <taxon>Spermatophyta</taxon>
        <taxon>Magnoliopsida</taxon>
        <taxon>eudicotyledons</taxon>
        <taxon>Gunneridae</taxon>
        <taxon>Pentapetalae</taxon>
        <taxon>asterids</taxon>
        <taxon>lamiids</taxon>
        <taxon>Lamiales</taxon>
        <taxon>Oleaceae</taxon>
        <taxon>Forsythieae</taxon>
        <taxon>Forsythia</taxon>
    </lineage>
</organism>
<dbReference type="Gene3D" id="1.10.10.10">
    <property type="entry name" value="Winged helix-like DNA-binding domain superfamily/Winged helix DNA-binding domain"/>
    <property type="match status" value="1"/>
</dbReference>
<evidence type="ECO:0000259" key="12">
    <source>
        <dbReference type="Pfam" id="PF00931"/>
    </source>
</evidence>
<dbReference type="AlphaFoldDB" id="A0ABD1R5H1"/>
<dbReference type="FunFam" id="3.40.50.300:FF:001091">
    <property type="entry name" value="Probable disease resistance protein At1g61300"/>
    <property type="match status" value="1"/>
</dbReference>
<dbReference type="Gene3D" id="3.80.10.10">
    <property type="entry name" value="Ribonuclease Inhibitor"/>
    <property type="match status" value="1"/>
</dbReference>
<keyword evidence="10" id="KW-0067">ATP-binding</keyword>
<keyword evidence="16" id="KW-1185">Reference proteome</keyword>
<feature type="domain" description="NB-ARC" evidence="12">
    <location>
        <begin position="166"/>
        <end position="330"/>
    </location>
</feature>
<evidence type="ECO:0000313" key="16">
    <source>
        <dbReference type="Proteomes" id="UP001604277"/>
    </source>
</evidence>
<proteinExistence type="inferred from homology"/>
<keyword evidence="7" id="KW-0677">Repeat</keyword>
<reference evidence="16" key="1">
    <citation type="submission" date="2024-07" db="EMBL/GenBank/DDBJ databases">
        <title>Two chromosome-level genome assemblies of Korean endemic species Abeliophyllum distichum and Forsythia ovata (Oleaceae).</title>
        <authorList>
            <person name="Jang H."/>
        </authorList>
    </citation>
    <scope>NUCLEOTIDE SEQUENCE [LARGE SCALE GENOMIC DNA]</scope>
</reference>
<dbReference type="PANTHER" id="PTHR23155">
    <property type="entry name" value="DISEASE RESISTANCE PROTEIN RP"/>
    <property type="match status" value="1"/>
</dbReference>
<dbReference type="GO" id="GO:0051607">
    <property type="term" value="P:defense response to virus"/>
    <property type="evidence" value="ECO:0007669"/>
    <property type="project" value="UniProtKB-ARBA"/>
</dbReference>
<dbReference type="GO" id="GO:0005737">
    <property type="term" value="C:cytoplasm"/>
    <property type="evidence" value="ECO:0007669"/>
    <property type="project" value="UniProtKB-SubCell"/>
</dbReference>
<comment type="function">
    <text evidence="1">Confers resistance to late blight (Phytophthora infestans) races carrying the avirulence gene Avr1. Resistance proteins guard the plant against pathogens that contain an appropriate avirulence protein via an indirect interaction with this avirulence protein. That triggers a defense system including the hypersensitive response, which restricts the pathogen growth.</text>
</comment>
<evidence type="ECO:0000256" key="2">
    <source>
        <dbReference type="ARBA" id="ARBA00004496"/>
    </source>
</evidence>
<dbReference type="Pfam" id="PF00931">
    <property type="entry name" value="NB-ARC"/>
    <property type="match status" value="1"/>
</dbReference>
<feature type="domain" description="Disease resistance R13L4/SHOC-2-like LRR" evidence="14">
    <location>
        <begin position="532"/>
        <end position="856"/>
    </location>
</feature>
<evidence type="ECO:0000313" key="15">
    <source>
        <dbReference type="EMBL" id="KAL2483678.1"/>
    </source>
</evidence>
<dbReference type="InterPro" id="IPR036388">
    <property type="entry name" value="WH-like_DNA-bd_sf"/>
</dbReference>
<evidence type="ECO:0000256" key="1">
    <source>
        <dbReference type="ARBA" id="ARBA00002074"/>
    </source>
</evidence>
<dbReference type="InterPro" id="IPR038005">
    <property type="entry name" value="RX-like_CC"/>
</dbReference>
<dbReference type="SUPFAM" id="SSF52058">
    <property type="entry name" value="L domain-like"/>
    <property type="match status" value="1"/>
</dbReference>
<evidence type="ECO:0000256" key="11">
    <source>
        <dbReference type="SAM" id="Coils"/>
    </source>
</evidence>
<dbReference type="PANTHER" id="PTHR23155:SF1152">
    <property type="entry name" value="AAA+ ATPASE DOMAIN-CONTAINING PROTEIN"/>
    <property type="match status" value="1"/>
</dbReference>
<keyword evidence="6" id="KW-0381">Hypersensitive response</keyword>
<dbReference type="GO" id="GO:0009626">
    <property type="term" value="P:plant-type hypersensitive response"/>
    <property type="evidence" value="ECO:0007669"/>
    <property type="project" value="UniProtKB-KW"/>
</dbReference>
<comment type="caution">
    <text evidence="15">The sequence shown here is derived from an EMBL/GenBank/DDBJ whole genome shotgun (WGS) entry which is preliminary data.</text>
</comment>
<evidence type="ECO:0000259" key="14">
    <source>
        <dbReference type="Pfam" id="PF23598"/>
    </source>
</evidence>
<protein>
    <submittedName>
        <fullName evidence="15">Disease resistance protein RPP8</fullName>
    </submittedName>
</protein>
<evidence type="ECO:0000256" key="5">
    <source>
        <dbReference type="ARBA" id="ARBA00022614"/>
    </source>
</evidence>
<dbReference type="Pfam" id="PF23598">
    <property type="entry name" value="LRR_14"/>
    <property type="match status" value="1"/>
</dbReference>
<comment type="subcellular location">
    <subcellularLocation>
        <location evidence="2">Cytoplasm</location>
    </subcellularLocation>
</comment>
<keyword evidence="9" id="KW-0611">Plant defense</keyword>
<evidence type="ECO:0000259" key="13">
    <source>
        <dbReference type="Pfam" id="PF23559"/>
    </source>
</evidence>
<dbReference type="Gene3D" id="3.40.50.300">
    <property type="entry name" value="P-loop containing nucleotide triphosphate hydrolases"/>
    <property type="match status" value="1"/>
</dbReference>
<feature type="domain" description="Disease resistance protein winged helix" evidence="13">
    <location>
        <begin position="413"/>
        <end position="484"/>
    </location>
</feature>
<keyword evidence="5" id="KW-0433">Leucine-rich repeat</keyword>
<keyword evidence="11" id="KW-0175">Coiled coil</keyword>
<dbReference type="InterPro" id="IPR027417">
    <property type="entry name" value="P-loop_NTPase"/>
</dbReference>
<gene>
    <name evidence="15" type="ORF">Fot_45122</name>
</gene>
<evidence type="ECO:0000256" key="7">
    <source>
        <dbReference type="ARBA" id="ARBA00022737"/>
    </source>
</evidence>
<evidence type="ECO:0000256" key="6">
    <source>
        <dbReference type="ARBA" id="ARBA00022667"/>
    </source>
</evidence>
<dbReference type="InterPro" id="IPR044974">
    <property type="entry name" value="Disease_R_plants"/>
</dbReference>
<evidence type="ECO:0000256" key="4">
    <source>
        <dbReference type="ARBA" id="ARBA00022490"/>
    </source>
</evidence>
<dbReference type="EMBL" id="JBFOLJ010000013">
    <property type="protein sequence ID" value="KAL2483678.1"/>
    <property type="molecule type" value="Genomic_DNA"/>
</dbReference>
<dbReference type="Pfam" id="PF23559">
    <property type="entry name" value="WHD_DRP"/>
    <property type="match status" value="1"/>
</dbReference>
<dbReference type="InterPro" id="IPR002182">
    <property type="entry name" value="NB-ARC"/>
</dbReference>
<keyword evidence="4" id="KW-0963">Cytoplasm</keyword>
<dbReference type="Gene3D" id="1.20.5.4130">
    <property type="match status" value="1"/>
</dbReference>
<dbReference type="FunFam" id="1.10.10.10:FF:000322">
    <property type="entry name" value="Probable disease resistance protein At1g63360"/>
    <property type="match status" value="1"/>
</dbReference>
<name>A0ABD1R5H1_9LAMI</name>
<dbReference type="InterPro" id="IPR042197">
    <property type="entry name" value="Apaf_helical"/>
</dbReference>
<dbReference type="CDD" id="cd14798">
    <property type="entry name" value="RX-CC_like"/>
    <property type="match status" value="1"/>
</dbReference>
<dbReference type="InterPro" id="IPR058922">
    <property type="entry name" value="WHD_DRP"/>
</dbReference>